<dbReference type="EMBL" id="GBRH01194491">
    <property type="protein sequence ID" value="JAE03405.1"/>
    <property type="molecule type" value="Transcribed_RNA"/>
</dbReference>
<dbReference type="PANTHER" id="PTHR21494:SF2">
    <property type="entry name" value="NUCLEIC ACID BINDING PROTEIN"/>
    <property type="match status" value="1"/>
</dbReference>
<name>A0A0A9ERL7_ARUDO</name>
<dbReference type="AlphaFoldDB" id="A0A0A9ERL7"/>
<dbReference type="InterPro" id="IPR012921">
    <property type="entry name" value="SPOC_C"/>
</dbReference>
<dbReference type="GO" id="GO:0043130">
    <property type="term" value="F:ubiquitin binding"/>
    <property type="evidence" value="ECO:0007669"/>
    <property type="project" value="TreeGrafter"/>
</dbReference>
<feature type="compositionally biased region" description="Pro residues" evidence="1">
    <location>
        <begin position="155"/>
        <end position="199"/>
    </location>
</feature>
<reference evidence="3" key="2">
    <citation type="journal article" date="2015" name="Data Brief">
        <title>Shoot transcriptome of the giant reed, Arundo donax.</title>
        <authorList>
            <person name="Barrero R.A."/>
            <person name="Guerrero F.D."/>
            <person name="Moolhuijzen P."/>
            <person name="Goolsby J.A."/>
            <person name="Tidwell J."/>
            <person name="Bellgard S.E."/>
            <person name="Bellgard M.I."/>
        </authorList>
    </citation>
    <scope>NUCLEOTIDE SEQUENCE</scope>
    <source>
        <tissue evidence="3">Shoot tissue taken approximately 20 cm above the soil surface</tissue>
    </source>
</reference>
<feature type="region of interest" description="Disordered" evidence="1">
    <location>
        <begin position="141"/>
        <end position="216"/>
    </location>
</feature>
<protein>
    <recommendedName>
        <fullName evidence="2">Spen paralogue and orthologue SPOC C-terminal domain-containing protein</fullName>
    </recommendedName>
</protein>
<organism evidence="3">
    <name type="scientific">Arundo donax</name>
    <name type="common">Giant reed</name>
    <name type="synonym">Donax arundinaceus</name>
    <dbReference type="NCBI Taxonomy" id="35708"/>
    <lineage>
        <taxon>Eukaryota</taxon>
        <taxon>Viridiplantae</taxon>
        <taxon>Streptophyta</taxon>
        <taxon>Embryophyta</taxon>
        <taxon>Tracheophyta</taxon>
        <taxon>Spermatophyta</taxon>
        <taxon>Magnoliopsida</taxon>
        <taxon>Liliopsida</taxon>
        <taxon>Poales</taxon>
        <taxon>Poaceae</taxon>
        <taxon>PACMAD clade</taxon>
        <taxon>Arundinoideae</taxon>
        <taxon>Arundineae</taxon>
        <taxon>Arundo</taxon>
    </lineage>
</organism>
<dbReference type="PANTHER" id="PTHR21494">
    <property type="entry name" value="ACTIVATING SIGNAL COINTEGRATOR 1 COMPLEX SUBUNIT 2 ASC-1 COMPLEX SUBUNIT P100"/>
    <property type="match status" value="1"/>
</dbReference>
<accession>A0A0A9ERL7</accession>
<reference evidence="3" key="1">
    <citation type="submission" date="2014-09" db="EMBL/GenBank/DDBJ databases">
        <authorList>
            <person name="Magalhaes I.L.F."/>
            <person name="Oliveira U."/>
            <person name="Santos F.R."/>
            <person name="Vidigal T.H.D.A."/>
            <person name="Brescovit A.D."/>
            <person name="Santos A.J."/>
        </authorList>
    </citation>
    <scope>NUCLEOTIDE SEQUENCE</scope>
    <source>
        <tissue evidence="3">Shoot tissue taken approximately 20 cm above the soil surface</tissue>
    </source>
</reference>
<feature type="domain" description="Spen paralogue and orthologue SPOC C-terminal" evidence="2">
    <location>
        <begin position="207"/>
        <end position="352"/>
    </location>
</feature>
<evidence type="ECO:0000259" key="2">
    <source>
        <dbReference type="Pfam" id="PF07744"/>
    </source>
</evidence>
<dbReference type="InterPro" id="IPR052586">
    <property type="entry name" value="ASCC2"/>
</dbReference>
<dbReference type="InterPro" id="IPR016194">
    <property type="entry name" value="SPOC-like_C_dom_sf"/>
</dbReference>
<proteinExistence type="predicted"/>
<dbReference type="SUPFAM" id="SSF100939">
    <property type="entry name" value="SPOC domain-like"/>
    <property type="match status" value="1"/>
</dbReference>
<sequence length="360" mass="38932">MSPVGPMLGQGVPDNSIHHEIRNPRGLGYHAGYALPGDRPIYGPLPPNTKPVWQYKEIDSRAPQGILPCPPVSTHCGSVIPPPPIQTSFVRPVYPGPGSPWENTTPNPPFSHVSPRMMPGSNFRVNASAPLPFIPTSVTPLAQLPGGSAQHSDKMPPPPPLPSVAPPPFTPLDMPPPPPPPPPPISQPPPPPNSPPPLQPIADSDSQKSCSHPRWQGSLSKSGLHYCRIYASRVELDACGYENAVSEPSEWPSRLDVTKRTDFQHVKTTFSNSPPSKREVCRLLPCSNGDQKGFRDFIAYLKQRECAGVIKIPPVKPMWSRLLFILPPTSDACSMLALPPHPAECLIALILPKETTAEAS</sequence>
<dbReference type="Pfam" id="PF07744">
    <property type="entry name" value="SPOC"/>
    <property type="match status" value="1"/>
</dbReference>
<dbReference type="PRINTS" id="PR01217">
    <property type="entry name" value="PRICHEXTENSN"/>
</dbReference>
<evidence type="ECO:0000256" key="1">
    <source>
        <dbReference type="SAM" id="MobiDB-lite"/>
    </source>
</evidence>
<evidence type="ECO:0000313" key="3">
    <source>
        <dbReference type="EMBL" id="JAE03405.1"/>
    </source>
</evidence>
<dbReference type="CDD" id="cd21546">
    <property type="entry name" value="SPOC_FPA-like"/>
    <property type="match status" value="1"/>
</dbReference>